<dbReference type="Pfam" id="PF10067">
    <property type="entry name" value="DUF2306"/>
    <property type="match status" value="1"/>
</dbReference>
<keyword evidence="2" id="KW-0472">Membrane</keyword>
<keyword evidence="2" id="KW-0812">Transmembrane</keyword>
<dbReference type="Proteomes" id="UP000198832">
    <property type="component" value="Unassembled WGS sequence"/>
</dbReference>
<keyword evidence="4" id="KW-1185">Reference proteome</keyword>
<keyword evidence="2" id="KW-1133">Transmembrane helix</keyword>
<name>A0A1I1KWT1_9ACTN</name>
<feature type="transmembrane region" description="Helical" evidence="2">
    <location>
        <begin position="135"/>
        <end position="156"/>
    </location>
</feature>
<organism evidence="3 4">
    <name type="scientific">Nocardioides terrae</name>
    <dbReference type="NCBI Taxonomy" id="574651"/>
    <lineage>
        <taxon>Bacteria</taxon>
        <taxon>Bacillati</taxon>
        <taxon>Actinomycetota</taxon>
        <taxon>Actinomycetes</taxon>
        <taxon>Propionibacteriales</taxon>
        <taxon>Nocardioidaceae</taxon>
        <taxon>Nocardioides</taxon>
    </lineage>
</organism>
<sequence length="245" mass="26150">MNQIATPATARSSTEGGTRTRSSWPVPAALLGLSAIPLTAGTLRLIQLGGGPAVLPADDRFTGFPIALVVHIVGAAVFALVGIVQFMPRFRRKHLTWHRRAGRILAVAGLMVAGSALWLTLAYSPKPGTGEVLYTFRLVFAAAMMGAIILGVRAASARNIGAHRAWMVRAYAIGLAAGTQVLTEPLGHALFGTGDVRDDLAKGAGWFINLAIAEWAIRRRPRPVRERHRQRSHGDDLLNRTGASA</sequence>
<dbReference type="AlphaFoldDB" id="A0A1I1KWT1"/>
<dbReference type="InterPro" id="IPR018750">
    <property type="entry name" value="DUF2306_membrane"/>
</dbReference>
<evidence type="ECO:0000256" key="1">
    <source>
        <dbReference type="SAM" id="MobiDB-lite"/>
    </source>
</evidence>
<evidence type="ECO:0000313" key="3">
    <source>
        <dbReference type="EMBL" id="SFC65085.1"/>
    </source>
</evidence>
<feature type="region of interest" description="Disordered" evidence="1">
    <location>
        <begin position="223"/>
        <end position="245"/>
    </location>
</feature>
<proteinExistence type="predicted"/>
<dbReference type="EMBL" id="FOLB01000009">
    <property type="protein sequence ID" value="SFC65085.1"/>
    <property type="molecule type" value="Genomic_DNA"/>
</dbReference>
<accession>A0A1I1KWT1</accession>
<reference evidence="3 4" key="1">
    <citation type="submission" date="2016-10" db="EMBL/GenBank/DDBJ databases">
        <authorList>
            <person name="de Groot N.N."/>
        </authorList>
    </citation>
    <scope>NUCLEOTIDE SEQUENCE [LARGE SCALE GENOMIC DNA]</scope>
    <source>
        <strain evidence="3 4">CGMCC 1.7056</strain>
    </source>
</reference>
<feature type="transmembrane region" description="Helical" evidence="2">
    <location>
        <begin position="66"/>
        <end position="84"/>
    </location>
</feature>
<evidence type="ECO:0000256" key="2">
    <source>
        <dbReference type="SAM" id="Phobius"/>
    </source>
</evidence>
<evidence type="ECO:0000313" key="4">
    <source>
        <dbReference type="Proteomes" id="UP000198832"/>
    </source>
</evidence>
<dbReference type="STRING" id="574651.SAMN04487968_10941"/>
<dbReference type="RefSeq" id="WP_091124390.1">
    <property type="nucleotide sequence ID" value="NZ_FOLB01000009.1"/>
</dbReference>
<gene>
    <name evidence="3" type="ORF">SAMN04487968_10941</name>
</gene>
<feature type="transmembrane region" description="Helical" evidence="2">
    <location>
        <begin position="104"/>
        <end position="123"/>
    </location>
</feature>
<protein>
    <submittedName>
        <fullName evidence="3">Uncharacterized membrane protein</fullName>
    </submittedName>
</protein>
<feature type="region of interest" description="Disordered" evidence="1">
    <location>
        <begin position="1"/>
        <end position="23"/>
    </location>
</feature>
<feature type="compositionally biased region" description="Low complexity" evidence="1">
    <location>
        <begin position="9"/>
        <end position="23"/>
    </location>
</feature>
<feature type="transmembrane region" description="Helical" evidence="2">
    <location>
        <begin position="28"/>
        <end position="46"/>
    </location>
</feature>
<dbReference type="OrthoDB" id="4698148at2"/>